<reference evidence="1 2" key="1">
    <citation type="submission" date="2019-01" db="EMBL/GenBank/DDBJ databases">
        <title>Spirosoma flava sp. nov., a propanil-degrading bacterium isolated from herbicide-contaminated soil.</title>
        <authorList>
            <person name="Zhang L."/>
            <person name="Jiang J.-D."/>
        </authorList>
    </citation>
    <scope>NUCLEOTIDE SEQUENCE [LARGE SCALE GENOMIC DNA]</scope>
    <source>
        <strain evidence="1 2">TY50</strain>
    </source>
</reference>
<dbReference type="Proteomes" id="UP000290407">
    <property type="component" value="Unassembled WGS sequence"/>
</dbReference>
<evidence type="ECO:0000313" key="1">
    <source>
        <dbReference type="EMBL" id="RYC71060.1"/>
    </source>
</evidence>
<organism evidence="1 2">
    <name type="scientific">Spirosoma sordidisoli</name>
    <dbReference type="NCBI Taxonomy" id="2502893"/>
    <lineage>
        <taxon>Bacteria</taxon>
        <taxon>Pseudomonadati</taxon>
        <taxon>Bacteroidota</taxon>
        <taxon>Cytophagia</taxon>
        <taxon>Cytophagales</taxon>
        <taxon>Cytophagaceae</taxon>
        <taxon>Spirosoma</taxon>
    </lineage>
</organism>
<accession>A0A4Q2UTG5</accession>
<evidence type="ECO:0000313" key="2">
    <source>
        <dbReference type="Proteomes" id="UP000290407"/>
    </source>
</evidence>
<dbReference type="RefSeq" id="WP_077920145.1">
    <property type="nucleotide sequence ID" value="NZ_SBLB01000001.1"/>
</dbReference>
<dbReference type="EMBL" id="SBLB01000001">
    <property type="protein sequence ID" value="RYC71060.1"/>
    <property type="molecule type" value="Genomic_DNA"/>
</dbReference>
<proteinExistence type="predicted"/>
<comment type="caution">
    <text evidence="1">The sequence shown here is derived from an EMBL/GenBank/DDBJ whole genome shotgun (WGS) entry which is preliminary data.</text>
</comment>
<dbReference type="AlphaFoldDB" id="A0A4Q2UTG5"/>
<sequence length="126" mass="14285">MRGQSAKRPLPIPDIAEMDSVLVSWLEEVTLFYVHYNMISTLLASKSVKQDLNKEEEKQTSQHISQLTSLAITMQSELEKLVQEMDQADALQQSNAAMNPGKLVLHTEHLRQMNQQAKMRIGHVSV</sequence>
<keyword evidence="2" id="KW-1185">Reference proteome</keyword>
<gene>
    <name evidence="1" type="ORF">EQG79_02625</name>
</gene>
<name>A0A4Q2UTG5_9BACT</name>
<protein>
    <submittedName>
        <fullName evidence="1">Uncharacterized protein</fullName>
    </submittedName>
</protein>